<feature type="compositionally biased region" description="Basic and acidic residues" evidence="1">
    <location>
        <begin position="76"/>
        <end position="86"/>
    </location>
</feature>
<evidence type="ECO:0000313" key="2">
    <source>
        <dbReference type="EMBL" id="KAJ7668358.1"/>
    </source>
</evidence>
<feature type="region of interest" description="Disordered" evidence="1">
    <location>
        <begin position="72"/>
        <end position="91"/>
    </location>
</feature>
<evidence type="ECO:0000256" key="1">
    <source>
        <dbReference type="SAM" id="MobiDB-lite"/>
    </source>
</evidence>
<sequence length="142" mass="15876">MNHVGALPRRLARAHYLPTQRSGICARSRVRCTPSSPERRVSQAHVDRRRPLCAQIGTRLGGPQVQEFVMTAPGPGREDEMGERRAQPPGIRTPQTLKLCELIGAVSRINAPVPRNMVCSPSIYYKLCSRLLQIDATWARPR</sequence>
<evidence type="ECO:0000313" key="3">
    <source>
        <dbReference type="Proteomes" id="UP001221757"/>
    </source>
</evidence>
<protein>
    <submittedName>
        <fullName evidence="2">Uncharacterized protein</fullName>
    </submittedName>
</protein>
<gene>
    <name evidence="2" type="ORF">B0H17DRAFT_1087915</name>
</gene>
<reference evidence="2" key="1">
    <citation type="submission" date="2023-03" db="EMBL/GenBank/DDBJ databases">
        <title>Massive genome expansion in bonnet fungi (Mycena s.s.) driven by repeated elements and novel gene families across ecological guilds.</title>
        <authorList>
            <consortium name="Lawrence Berkeley National Laboratory"/>
            <person name="Harder C.B."/>
            <person name="Miyauchi S."/>
            <person name="Viragh M."/>
            <person name="Kuo A."/>
            <person name="Thoen E."/>
            <person name="Andreopoulos B."/>
            <person name="Lu D."/>
            <person name="Skrede I."/>
            <person name="Drula E."/>
            <person name="Henrissat B."/>
            <person name="Morin E."/>
            <person name="Kohler A."/>
            <person name="Barry K."/>
            <person name="LaButti K."/>
            <person name="Morin E."/>
            <person name="Salamov A."/>
            <person name="Lipzen A."/>
            <person name="Mereny Z."/>
            <person name="Hegedus B."/>
            <person name="Baldrian P."/>
            <person name="Stursova M."/>
            <person name="Weitz H."/>
            <person name="Taylor A."/>
            <person name="Grigoriev I.V."/>
            <person name="Nagy L.G."/>
            <person name="Martin F."/>
            <person name="Kauserud H."/>
        </authorList>
    </citation>
    <scope>NUCLEOTIDE SEQUENCE</scope>
    <source>
        <strain evidence="2">CBHHK067</strain>
    </source>
</reference>
<name>A0AAD7G9D1_MYCRO</name>
<dbReference type="EMBL" id="JARKIE010000194">
    <property type="protein sequence ID" value="KAJ7668358.1"/>
    <property type="molecule type" value="Genomic_DNA"/>
</dbReference>
<organism evidence="2 3">
    <name type="scientific">Mycena rosella</name>
    <name type="common">Pink bonnet</name>
    <name type="synonym">Agaricus rosellus</name>
    <dbReference type="NCBI Taxonomy" id="1033263"/>
    <lineage>
        <taxon>Eukaryota</taxon>
        <taxon>Fungi</taxon>
        <taxon>Dikarya</taxon>
        <taxon>Basidiomycota</taxon>
        <taxon>Agaricomycotina</taxon>
        <taxon>Agaricomycetes</taxon>
        <taxon>Agaricomycetidae</taxon>
        <taxon>Agaricales</taxon>
        <taxon>Marasmiineae</taxon>
        <taxon>Mycenaceae</taxon>
        <taxon>Mycena</taxon>
    </lineage>
</organism>
<comment type="caution">
    <text evidence="2">The sequence shown here is derived from an EMBL/GenBank/DDBJ whole genome shotgun (WGS) entry which is preliminary data.</text>
</comment>
<dbReference type="AlphaFoldDB" id="A0AAD7G9D1"/>
<accession>A0AAD7G9D1</accession>
<keyword evidence="3" id="KW-1185">Reference proteome</keyword>
<proteinExistence type="predicted"/>
<dbReference type="Proteomes" id="UP001221757">
    <property type="component" value="Unassembled WGS sequence"/>
</dbReference>